<keyword evidence="1" id="KW-1133">Transmembrane helix</keyword>
<keyword evidence="3" id="KW-1185">Reference proteome</keyword>
<dbReference type="Proteomes" id="UP000244924">
    <property type="component" value="Unassembled WGS sequence"/>
</dbReference>
<keyword evidence="1" id="KW-0812">Transmembrane</keyword>
<feature type="transmembrane region" description="Helical" evidence="1">
    <location>
        <begin position="75"/>
        <end position="92"/>
    </location>
</feature>
<proteinExistence type="predicted"/>
<keyword evidence="1" id="KW-0472">Membrane</keyword>
<dbReference type="EMBL" id="OMOQ01000002">
    <property type="protein sequence ID" value="SPH23839.1"/>
    <property type="molecule type" value="Genomic_DNA"/>
</dbReference>
<accession>A0A2R8BKB9</accession>
<name>A0A2R8BKB9_9RHOB</name>
<protein>
    <submittedName>
        <fullName evidence="2">Uncharacterized protein</fullName>
    </submittedName>
</protein>
<sequence length="93" mass="10019">MSSARHTAAPTRAWMWLLGLSAFATLLSLARSDFPGGWAIDAANLAILAIGWAKARVILWHYLGLAGTGLWRQGFDFAVTAYTLLLMALTVLG</sequence>
<evidence type="ECO:0000313" key="3">
    <source>
        <dbReference type="Proteomes" id="UP000244924"/>
    </source>
</evidence>
<feature type="transmembrane region" description="Helical" evidence="1">
    <location>
        <begin position="42"/>
        <end position="63"/>
    </location>
</feature>
<gene>
    <name evidence="2" type="ORF">DEA8626_02911</name>
</gene>
<evidence type="ECO:0000313" key="2">
    <source>
        <dbReference type="EMBL" id="SPH23839.1"/>
    </source>
</evidence>
<dbReference type="AlphaFoldDB" id="A0A2R8BKB9"/>
<organism evidence="2 3">
    <name type="scientific">Albidovulum aquaemixtae</name>
    <dbReference type="NCBI Taxonomy" id="1542388"/>
    <lineage>
        <taxon>Bacteria</taxon>
        <taxon>Pseudomonadati</taxon>
        <taxon>Pseudomonadota</taxon>
        <taxon>Alphaproteobacteria</taxon>
        <taxon>Rhodobacterales</taxon>
        <taxon>Paracoccaceae</taxon>
        <taxon>Albidovulum</taxon>
    </lineage>
</organism>
<reference evidence="2 3" key="1">
    <citation type="submission" date="2018-03" db="EMBL/GenBank/DDBJ databases">
        <authorList>
            <person name="Keele B.F."/>
        </authorList>
    </citation>
    <scope>NUCLEOTIDE SEQUENCE [LARGE SCALE GENOMIC DNA]</scope>
    <source>
        <strain evidence="2 3">CECT 8626</strain>
    </source>
</reference>
<evidence type="ECO:0000256" key="1">
    <source>
        <dbReference type="SAM" id="Phobius"/>
    </source>
</evidence>